<evidence type="ECO:0000313" key="3">
    <source>
        <dbReference type="EMBL" id="OII73290.1"/>
    </source>
</evidence>
<name>A0A1J4MGA8_9CRYT</name>
<dbReference type="EMBL" id="LRBP01000017">
    <property type="protein sequence ID" value="OII73290.1"/>
    <property type="molecule type" value="Genomic_DNA"/>
</dbReference>
<feature type="compositionally biased region" description="Polar residues" evidence="1">
    <location>
        <begin position="174"/>
        <end position="187"/>
    </location>
</feature>
<feature type="compositionally biased region" description="Basic and acidic residues" evidence="1">
    <location>
        <begin position="210"/>
        <end position="227"/>
    </location>
</feature>
<feature type="chain" id="PRO_5012498314" description="Signal peptide-containing protein" evidence="2">
    <location>
        <begin position="24"/>
        <end position="788"/>
    </location>
</feature>
<organism evidence="3 4">
    <name type="scientific">Cryptosporidium ubiquitum</name>
    <dbReference type="NCBI Taxonomy" id="857276"/>
    <lineage>
        <taxon>Eukaryota</taxon>
        <taxon>Sar</taxon>
        <taxon>Alveolata</taxon>
        <taxon>Apicomplexa</taxon>
        <taxon>Conoidasida</taxon>
        <taxon>Coccidia</taxon>
        <taxon>Eucoccidiorida</taxon>
        <taxon>Eimeriorina</taxon>
        <taxon>Cryptosporidiidae</taxon>
        <taxon>Cryptosporidium</taxon>
    </lineage>
</organism>
<protein>
    <recommendedName>
        <fullName evidence="5">Signal peptide-containing protein</fullName>
    </recommendedName>
</protein>
<sequence length="788" mass="91425">MKVFNFLLTVPFIFLIYSQSIIAYENEPVPHTGRKGLTRERINHFERMIKENEERSPQLKVVKRSKPYYGKFPIDEENISTQIDQRGDISKDDIDDIETETQAQTDVEVEDEFDPQEIATRSFIDNISSDDENQSDVETNNEDINTRNVGEFDVNQDEVPNNVDQTVDDVNVGDSVNTKESADLNTNSSVKDKKKKSWSFPSVTFAAPKNQEKMDDKNKFDGVLEKQKLKRDKKEKKLRKKQEKERLRQDKEEKKRREKEEKNRLKEEKNKLKEKKTSKFDKFPKVGFSKNTSSDLKDDENKSSCSSKKGKKNTQGQTQTYEDTLEDRLNSQEVVFEDIHDDMSTVASENEIFENLSSNDIEHVESEIDIKLEKPKDDLFDSYSEDEESEIKARILAGNEEDFKTERISSEEAIHDSDSEYFENEDPHIELDEQYRFSKESEDIISKEKAVEPLERIDIEELSEDEETSNVSEAPALSSYSGNNEEEEEDDKNIQKFSNDSELSNDNLSEDPVIANHSIEEEIVIEDKKDMDEDFSNKDPNVEETGSKNKVGSFFGKIKSFFKRKPFINLNCRGPSCMKRLSKKDEPKYSNDFIPRIYLLSRDVPKEDLYRVPEIISSLRSESNRLVFAYQLMDGSLIPSSALALNSKSFVVRRWGKKVQTKLTKLRSEFDNLKSRLSSMYHEGVLKGEFELLIEEMDDLTIMLYLIAKEFPRKSQFANNAKDILRYPEVVSTPGERLISMFRKSKISKCSKKSCEPKPERSESDKLAIKALKKRMKFIKKRLNSLSK</sequence>
<dbReference type="Proteomes" id="UP000186176">
    <property type="component" value="Unassembled WGS sequence"/>
</dbReference>
<feature type="region of interest" description="Disordered" evidence="1">
    <location>
        <begin position="100"/>
        <end position="326"/>
    </location>
</feature>
<feature type="region of interest" description="Disordered" evidence="1">
    <location>
        <begin position="406"/>
        <end position="544"/>
    </location>
</feature>
<dbReference type="OrthoDB" id="344056at2759"/>
<feature type="compositionally biased region" description="Basic and acidic residues" evidence="1">
    <location>
        <begin position="406"/>
        <end position="418"/>
    </location>
</feature>
<feature type="compositionally biased region" description="Low complexity" evidence="1">
    <location>
        <begin position="303"/>
        <end position="320"/>
    </location>
</feature>
<proteinExistence type="predicted"/>
<evidence type="ECO:0000256" key="1">
    <source>
        <dbReference type="SAM" id="MobiDB-lite"/>
    </source>
</evidence>
<feature type="compositionally biased region" description="Low complexity" evidence="1">
    <location>
        <begin position="498"/>
        <end position="511"/>
    </location>
</feature>
<gene>
    <name evidence="3" type="ORF">cubi_02522</name>
</gene>
<reference evidence="3 4" key="1">
    <citation type="submission" date="2016-10" db="EMBL/GenBank/DDBJ databases">
        <title>Reductive evolution of mitochondrial metabolism and differential evolution of invasion-related proteins in Cryptosporidium.</title>
        <authorList>
            <person name="Liu S."/>
            <person name="Roellig D.M."/>
            <person name="Guo Y."/>
            <person name="Li N."/>
            <person name="Frace M.A."/>
            <person name="Tang K."/>
            <person name="Zhang L."/>
            <person name="Feng Y."/>
            <person name="Xiao L."/>
        </authorList>
    </citation>
    <scope>NUCLEOTIDE SEQUENCE [LARGE SCALE GENOMIC DNA]</scope>
    <source>
        <strain evidence="3">39726</strain>
    </source>
</reference>
<feature type="compositionally biased region" description="Basic and acidic residues" evidence="1">
    <location>
        <begin position="425"/>
        <end position="459"/>
    </location>
</feature>
<comment type="caution">
    <text evidence="3">The sequence shown here is derived from an EMBL/GenBank/DDBJ whole genome shotgun (WGS) entry which is preliminary data.</text>
</comment>
<dbReference type="VEuPathDB" id="CryptoDB:cubi_02522"/>
<feature type="compositionally biased region" description="Basic and acidic residues" evidence="1">
    <location>
        <begin position="242"/>
        <end position="284"/>
    </location>
</feature>
<feature type="signal peptide" evidence="2">
    <location>
        <begin position="1"/>
        <end position="23"/>
    </location>
</feature>
<evidence type="ECO:0000313" key="4">
    <source>
        <dbReference type="Proteomes" id="UP000186176"/>
    </source>
</evidence>
<feature type="compositionally biased region" description="Basic residues" evidence="1">
    <location>
        <begin position="228"/>
        <end position="241"/>
    </location>
</feature>
<feature type="compositionally biased region" description="Low complexity" evidence="1">
    <location>
        <begin position="159"/>
        <end position="172"/>
    </location>
</feature>
<feature type="compositionally biased region" description="Acidic residues" evidence="1">
    <location>
        <begin position="128"/>
        <end position="141"/>
    </location>
</feature>
<evidence type="ECO:0000256" key="2">
    <source>
        <dbReference type="SAM" id="SignalP"/>
    </source>
</evidence>
<accession>A0A1J4MGA8</accession>
<keyword evidence="2" id="KW-0732">Signal</keyword>
<dbReference type="RefSeq" id="XP_028874654.1">
    <property type="nucleotide sequence ID" value="XM_029019533.1"/>
</dbReference>
<dbReference type="GeneID" id="39979312"/>
<evidence type="ECO:0008006" key="5">
    <source>
        <dbReference type="Google" id="ProtNLM"/>
    </source>
</evidence>
<dbReference type="AlphaFoldDB" id="A0A1J4MGA8"/>
<feature type="compositionally biased region" description="Basic and acidic residues" evidence="1">
    <location>
        <begin position="525"/>
        <end position="544"/>
    </location>
</feature>
<keyword evidence="4" id="KW-1185">Reference proteome</keyword>